<keyword evidence="2" id="KW-1185">Reference proteome</keyword>
<evidence type="ECO:0000313" key="2">
    <source>
        <dbReference type="Proteomes" id="UP000607653"/>
    </source>
</evidence>
<reference evidence="1 2" key="1">
    <citation type="journal article" date="2020" name="Mol. Biol. Evol.">
        <title>Distinct Expression and Methylation Patterns for Genes with Different Fates following a Single Whole-Genome Duplication in Flowering Plants.</title>
        <authorList>
            <person name="Shi T."/>
            <person name="Rahmani R.S."/>
            <person name="Gugger P.F."/>
            <person name="Wang M."/>
            <person name="Li H."/>
            <person name="Zhang Y."/>
            <person name="Li Z."/>
            <person name="Wang Q."/>
            <person name="Van de Peer Y."/>
            <person name="Marchal K."/>
            <person name="Chen J."/>
        </authorList>
    </citation>
    <scope>NUCLEOTIDE SEQUENCE [LARGE SCALE GENOMIC DNA]</scope>
    <source>
        <tissue evidence="1">Leaf</tissue>
    </source>
</reference>
<comment type="caution">
    <text evidence="1">The sequence shown here is derived from an EMBL/GenBank/DDBJ whole genome shotgun (WGS) entry which is preliminary data.</text>
</comment>
<organism evidence="1 2">
    <name type="scientific">Nelumbo nucifera</name>
    <name type="common">Sacred lotus</name>
    <dbReference type="NCBI Taxonomy" id="4432"/>
    <lineage>
        <taxon>Eukaryota</taxon>
        <taxon>Viridiplantae</taxon>
        <taxon>Streptophyta</taxon>
        <taxon>Embryophyta</taxon>
        <taxon>Tracheophyta</taxon>
        <taxon>Spermatophyta</taxon>
        <taxon>Magnoliopsida</taxon>
        <taxon>Proteales</taxon>
        <taxon>Nelumbonaceae</taxon>
        <taxon>Nelumbo</taxon>
    </lineage>
</organism>
<dbReference type="Proteomes" id="UP000607653">
    <property type="component" value="Unassembled WGS sequence"/>
</dbReference>
<dbReference type="EMBL" id="DUZY01000001">
    <property type="protein sequence ID" value="DAD25178.1"/>
    <property type="molecule type" value="Genomic_DNA"/>
</dbReference>
<proteinExistence type="predicted"/>
<gene>
    <name evidence="1" type="ORF">HUJ06_026642</name>
</gene>
<accession>A0A822Y6F7</accession>
<sequence length="116" mass="12921">MVSEPVLLFAAQPTVIAADLDPTTTYYLHPSGLSLFMYLSSFTFEGGSEQCVSHYIQQQQQPKLIDCDKLSSFLPIDDSGIPPYYGSSEWTLQKFDAANGRVWMSLACSAEDNQRL</sequence>
<name>A0A822Y6F7_NELNU</name>
<evidence type="ECO:0000313" key="1">
    <source>
        <dbReference type="EMBL" id="DAD25178.1"/>
    </source>
</evidence>
<protein>
    <submittedName>
        <fullName evidence="1">Uncharacterized protein</fullName>
    </submittedName>
</protein>
<dbReference type="AlphaFoldDB" id="A0A822Y6F7"/>